<reference evidence="2 3" key="1">
    <citation type="submission" date="2019-02" db="EMBL/GenBank/DDBJ databases">
        <title>Deep-cultivation of Planctomycetes and their phenomic and genomic characterization uncovers novel biology.</title>
        <authorList>
            <person name="Wiegand S."/>
            <person name="Jogler M."/>
            <person name="Boedeker C."/>
            <person name="Pinto D."/>
            <person name="Vollmers J."/>
            <person name="Rivas-Marin E."/>
            <person name="Kohn T."/>
            <person name="Peeters S.H."/>
            <person name="Heuer A."/>
            <person name="Rast P."/>
            <person name="Oberbeckmann S."/>
            <person name="Bunk B."/>
            <person name="Jeske O."/>
            <person name="Meyerdierks A."/>
            <person name="Storesund J.E."/>
            <person name="Kallscheuer N."/>
            <person name="Luecker S."/>
            <person name="Lage O.M."/>
            <person name="Pohl T."/>
            <person name="Merkel B.J."/>
            <person name="Hornburger P."/>
            <person name="Mueller R.-W."/>
            <person name="Bruemmer F."/>
            <person name="Labrenz M."/>
            <person name="Spormann A.M."/>
            <person name="Op Den Camp H."/>
            <person name="Overmann J."/>
            <person name="Amann R."/>
            <person name="Jetten M.S.M."/>
            <person name="Mascher T."/>
            <person name="Medema M.H."/>
            <person name="Devos D.P."/>
            <person name="Kaster A.-K."/>
            <person name="Ovreas L."/>
            <person name="Rohde M."/>
            <person name="Galperin M.Y."/>
            <person name="Jogler C."/>
        </authorList>
    </citation>
    <scope>NUCLEOTIDE SEQUENCE [LARGE SCALE GENOMIC DNA]</scope>
    <source>
        <strain evidence="2 3">Pla22</strain>
    </source>
</reference>
<sequence>MVKHLKIADIKSDPVAKRLITNSENRNDSVEAQRLAMHWLAGQVQRSRMRRRAWVCVMMAWSTIAIAAVASAATAYMMANNIAAIFDSNSASLNNFHDPYANPHPLPDRGFSNVVPGLLLAIAIMVLAAGAITLLRRRLPGIQSVIDSLDWATGCDAVARLLHQGCTYSESFSLTAGILRDGIVRDWFAEFAARTNRGQPFFASQQLIEGDAAMLRLLVSSDEHTEVPASSLPERWTTAANHFESVSQRRLGIMTHFIPPAATLMSGLLVWIALSASLGWMWRAMGSTLGGFR</sequence>
<feature type="transmembrane region" description="Helical" evidence="1">
    <location>
        <begin position="53"/>
        <end position="79"/>
    </location>
</feature>
<dbReference type="Proteomes" id="UP000316598">
    <property type="component" value="Unassembled WGS sequence"/>
</dbReference>
<dbReference type="AlphaFoldDB" id="A0A5C5WKQ1"/>
<dbReference type="OrthoDB" id="282146at2"/>
<feature type="transmembrane region" description="Helical" evidence="1">
    <location>
        <begin position="114"/>
        <end position="135"/>
    </location>
</feature>
<accession>A0A5C5WKQ1</accession>
<evidence type="ECO:0000313" key="3">
    <source>
        <dbReference type="Proteomes" id="UP000316598"/>
    </source>
</evidence>
<feature type="transmembrane region" description="Helical" evidence="1">
    <location>
        <begin position="257"/>
        <end position="282"/>
    </location>
</feature>
<comment type="caution">
    <text evidence="2">The sequence shown here is derived from an EMBL/GenBank/DDBJ whole genome shotgun (WGS) entry which is preliminary data.</text>
</comment>
<evidence type="ECO:0000313" key="2">
    <source>
        <dbReference type="EMBL" id="TWT51197.1"/>
    </source>
</evidence>
<keyword evidence="1" id="KW-1133">Transmembrane helix</keyword>
<evidence type="ECO:0000256" key="1">
    <source>
        <dbReference type="SAM" id="Phobius"/>
    </source>
</evidence>
<protein>
    <submittedName>
        <fullName evidence="2">Uncharacterized protein</fullName>
    </submittedName>
</protein>
<dbReference type="RefSeq" id="WP_146516290.1">
    <property type="nucleotide sequence ID" value="NZ_SJPI01000002.1"/>
</dbReference>
<keyword evidence="3" id="KW-1185">Reference proteome</keyword>
<keyword evidence="1" id="KW-0812">Transmembrane</keyword>
<keyword evidence="1" id="KW-0472">Membrane</keyword>
<organism evidence="2 3">
    <name type="scientific">Rubripirellula amarantea</name>
    <dbReference type="NCBI Taxonomy" id="2527999"/>
    <lineage>
        <taxon>Bacteria</taxon>
        <taxon>Pseudomonadati</taxon>
        <taxon>Planctomycetota</taxon>
        <taxon>Planctomycetia</taxon>
        <taxon>Pirellulales</taxon>
        <taxon>Pirellulaceae</taxon>
        <taxon>Rubripirellula</taxon>
    </lineage>
</organism>
<gene>
    <name evidence="2" type="ORF">Pla22_39740</name>
</gene>
<proteinExistence type="predicted"/>
<dbReference type="EMBL" id="SJPI01000002">
    <property type="protein sequence ID" value="TWT51197.1"/>
    <property type="molecule type" value="Genomic_DNA"/>
</dbReference>
<name>A0A5C5WKQ1_9BACT</name>